<feature type="signal peptide" evidence="1">
    <location>
        <begin position="1"/>
        <end position="20"/>
    </location>
</feature>
<evidence type="ECO:0000256" key="1">
    <source>
        <dbReference type="SAM" id="SignalP"/>
    </source>
</evidence>
<evidence type="ECO:0000313" key="3">
    <source>
        <dbReference type="Proteomes" id="UP000755585"/>
    </source>
</evidence>
<gene>
    <name evidence="2" type="ORF">JOF29_002475</name>
</gene>
<keyword evidence="1" id="KW-0732">Signal</keyword>
<dbReference type="PROSITE" id="PS51257">
    <property type="entry name" value="PROKAR_LIPOPROTEIN"/>
    <property type="match status" value="1"/>
</dbReference>
<evidence type="ECO:0000313" key="2">
    <source>
        <dbReference type="EMBL" id="MBP2351392.1"/>
    </source>
</evidence>
<evidence type="ECO:0008006" key="4">
    <source>
        <dbReference type="Google" id="ProtNLM"/>
    </source>
</evidence>
<dbReference type="EMBL" id="JAGINT010000001">
    <property type="protein sequence ID" value="MBP2351392.1"/>
    <property type="molecule type" value="Genomic_DNA"/>
</dbReference>
<reference evidence="2 3" key="1">
    <citation type="submission" date="2021-03" db="EMBL/GenBank/DDBJ databases">
        <title>Sequencing the genomes of 1000 actinobacteria strains.</title>
        <authorList>
            <person name="Klenk H.-P."/>
        </authorList>
    </citation>
    <scope>NUCLEOTIDE SEQUENCE [LARGE SCALE GENOMIC DNA]</scope>
    <source>
        <strain evidence="2 3">DSM 18824</strain>
    </source>
</reference>
<keyword evidence="3" id="KW-1185">Reference proteome</keyword>
<dbReference type="Proteomes" id="UP000755585">
    <property type="component" value="Unassembled WGS sequence"/>
</dbReference>
<protein>
    <recommendedName>
        <fullName evidence="4">Sensor domain-containing protein</fullName>
    </recommendedName>
</protein>
<name>A0ABS4UIB2_9ACTN</name>
<accession>A0ABS4UIB2</accession>
<comment type="caution">
    <text evidence="2">The sequence shown here is derived from an EMBL/GenBank/DDBJ whole genome shotgun (WGS) entry which is preliminary data.</text>
</comment>
<organism evidence="2 3">
    <name type="scientific">Kribbella aluminosa</name>
    <dbReference type="NCBI Taxonomy" id="416017"/>
    <lineage>
        <taxon>Bacteria</taxon>
        <taxon>Bacillati</taxon>
        <taxon>Actinomycetota</taxon>
        <taxon>Actinomycetes</taxon>
        <taxon>Propionibacteriales</taxon>
        <taxon>Kribbellaceae</taxon>
        <taxon>Kribbella</taxon>
    </lineage>
</organism>
<dbReference type="RefSeq" id="WP_209694297.1">
    <property type="nucleotide sequence ID" value="NZ_BAAAVU010000042.1"/>
</dbReference>
<sequence>MARRLAPLAVLTLAVLTLTACTTQPTPPTPSPAPTIAPLTVEQAKLAALRVADLPKGWDGGVAPDPIPTLRVPITYDPVDCEVLRDPLRDREAPTLSVRGQYFLRRDSPGGDTDATEVIAWWPTSQLPLLQKIAEMLPRCQTLAGTMEGETFHVFARQLPMASLRDGIVLRFGDPADPKLKSGTYTACVVRGGTVLALRGSSETVTTDAAFVRFVTTAVARLDAAVGG</sequence>
<proteinExistence type="predicted"/>
<feature type="chain" id="PRO_5047408480" description="Sensor domain-containing protein" evidence="1">
    <location>
        <begin position="21"/>
        <end position="228"/>
    </location>
</feature>